<dbReference type="EMBL" id="CP003065">
    <property type="protein sequence ID" value="AEV68557.1"/>
    <property type="molecule type" value="Genomic_DNA"/>
</dbReference>
<keyword evidence="9 10" id="KW-0472">Membrane</keyword>
<reference evidence="12" key="1">
    <citation type="submission" date="2011-12" db="EMBL/GenBank/DDBJ databases">
        <title>Complete sequence of Clostridium clariflavum DSM 19732.</title>
        <authorList>
            <consortium name="US DOE Joint Genome Institute"/>
            <person name="Lucas S."/>
            <person name="Han J."/>
            <person name="Lapidus A."/>
            <person name="Cheng J.-F."/>
            <person name="Goodwin L."/>
            <person name="Pitluck S."/>
            <person name="Peters L."/>
            <person name="Teshima H."/>
            <person name="Detter J.C."/>
            <person name="Han C."/>
            <person name="Tapia R."/>
            <person name="Land M."/>
            <person name="Hauser L."/>
            <person name="Kyrpides N."/>
            <person name="Ivanova N."/>
            <person name="Pagani I."/>
            <person name="Kitzmiller T."/>
            <person name="Lynd L."/>
            <person name="Izquierdo J."/>
            <person name="Woyke T."/>
        </authorList>
    </citation>
    <scope>NUCLEOTIDE SEQUENCE [LARGE SCALE GENOMIC DNA]</scope>
    <source>
        <strain evidence="12">DSM 19732 / NBRC 101661 / EBR45</strain>
    </source>
</reference>
<evidence type="ECO:0000256" key="2">
    <source>
        <dbReference type="ARBA" id="ARBA00004162"/>
    </source>
</evidence>
<keyword evidence="5 10" id="KW-0145">Chemotaxis</keyword>
<name>G8LVG8_ACECE</name>
<keyword evidence="11" id="KW-0282">Flagellum</keyword>
<keyword evidence="7 10" id="KW-0283">Flagellar rotation</keyword>
<keyword evidence="8 10" id="KW-1133">Transmembrane helix</keyword>
<keyword evidence="11" id="KW-0966">Cell projection</keyword>
<evidence type="ECO:0000256" key="1">
    <source>
        <dbReference type="ARBA" id="ARBA00002254"/>
    </source>
</evidence>
<dbReference type="OrthoDB" id="1739113at2"/>
<evidence type="ECO:0000256" key="8">
    <source>
        <dbReference type="ARBA" id="ARBA00022989"/>
    </source>
</evidence>
<dbReference type="GO" id="GO:0005886">
    <property type="term" value="C:plasma membrane"/>
    <property type="evidence" value="ECO:0007669"/>
    <property type="project" value="UniProtKB-SubCell"/>
</dbReference>
<evidence type="ECO:0000256" key="10">
    <source>
        <dbReference type="RuleBase" id="RU364125"/>
    </source>
</evidence>
<keyword evidence="11" id="KW-0969">Cilium</keyword>
<sequence length="168" mass="18773" precursor="true">MEGKSTSFIILICVVAFLSLALALLSGYVLFMGGSSKGQAANNKTITVPKDSELAVEQIFSSNTAFNLKTTNNDKNIHVILVSAQIQYFAKFEGIKDTTAKIQANKGKLAEMVGTYFQNLTIDDVKKPEAKEKARSDLKKMMNEYLLQNEEANGELVYSIIFDYWFYQ</sequence>
<dbReference type="AlphaFoldDB" id="G8LVG8"/>
<gene>
    <name evidence="11" type="ordered locus">Clocl_1955</name>
</gene>
<evidence type="ECO:0000256" key="9">
    <source>
        <dbReference type="ARBA" id="ARBA00023136"/>
    </source>
</evidence>
<evidence type="ECO:0000256" key="5">
    <source>
        <dbReference type="ARBA" id="ARBA00022500"/>
    </source>
</evidence>
<dbReference type="STRING" id="720554.Clocl_1955"/>
<comment type="function">
    <text evidence="1 10">Controls the rotational direction of flagella during chemotaxis.</text>
</comment>
<evidence type="ECO:0000256" key="4">
    <source>
        <dbReference type="ARBA" id="ARBA00022475"/>
    </source>
</evidence>
<comment type="similarity">
    <text evidence="3 10">Belongs to the FliL family.</text>
</comment>
<dbReference type="Proteomes" id="UP000005435">
    <property type="component" value="Chromosome"/>
</dbReference>
<dbReference type="Pfam" id="PF03748">
    <property type="entry name" value="FliL"/>
    <property type="match status" value="1"/>
</dbReference>
<evidence type="ECO:0000256" key="3">
    <source>
        <dbReference type="ARBA" id="ARBA00008281"/>
    </source>
</evidence>
<dbReference type="GO" id="GO:0071973">
    <property type="term" value="P:bacterial-type flagellum-dependent cell motility"/>
    <property type="evidence" value="ECO:0007669"/>
    <property type="project" value="InterPro"/>
</dbReference>
<feature type="transmembrane region" description="Helical" evidence="10">
    <location>
        <begin position="6"/>
        <end position="31"/>
    </location>
</feature>
<keyword evidence="4 10" id="KW-1003">Cell membrane</keyword>
<reference evidence="11 12" key="2">
    <citation type="journal article" date="2012" name="Stand. Genomic Sci.">
        <title>Complete Genome Sequence of Clostridium clariflavum DSM 19732.</title>
        <authorList>
            <person name="Izquierdo J.A."/>
            <person name="Goodwin L."/>
            <person name="Davenport K.W."/>
            <person name="Teshima H."/>
            <person name="Bruce D."/>
            <person name="Detter C."/>
            <person name="Tapia R."/>
            <person name="Han S."/>
            <person name="Land M."/>
            <person name="Hauser L."/>
            <person name="Jeffries C.D."/>
            <person name="Han J."/>
            <person name="Pitluck S."/>
            <person name="Nolan M."/>
            <person name="Chen A."/>
            <person name="Huntemann M."/>
            <person name="Mavromatis K."/>
            <person name="Mikhailova N."/>
            <person name="Liolios K."/>
            <person name="Woyke T."/>
            <person name="Lynd L.R."/>
        </authorList>
    </citation>
    <scope>NUCLEOTIDE SEQUENCE [LARGE SCALE GENOMIC DNA]</scope>
    <source>
        <strain evidence="12">DSM 19732 / NBRC 101661 / EBR45</strain>
    </source>
</reference>
<dbReference type="InterPro" id="IPR005503">
    <property type="entry name" value="FliL"/>
</dbReference>
<dbReference type="GO" id="GO:0009425">
    <property type="term" value="C:bacterial-type flagellum basal body"/>
    <property type="evidence" value="ECO:0007669"/>
    <property type="project" value="InterPro"/>
</dbReference>
<dbReference type="eggNOG" id="ENOG5032X05">
    <property type="taxonomic scope" value="Bacteria"/>
</dbReference>
<evidence type="ECO:0000256" key="7">
    <source>
        <dbReference type="ARBA" id="ARBA00022779"/>
    </source>
</evidence>
<evidence type="ECO:0000313" key="11">
    <source>
        <dbReference type="EMBL" id="AEV68557.1"/>
    </source>
</evidence>
<keyword evidence="6 10" id="KW-0812">Transmembrane</keyword>
<dbReference type="HOGENOM" id="CLU_1583643_0_0_9"/>
<evidence type="ECO:0000256" key="6">
    <source>
        <dbReference type="ARBA" id="ARBA00022692"/>
    </source>
</evidence>
<keyword evidence="12" id="KW-1185">Reference proteome</keyword>
<accession>G8LVG8</accession>
<dbReference type="GO" id="GO:0006935">
    <property type="term" value="P:chemotaxis"/>
    <property type="evidence" value="ECO:0007669"/>
    <property type="project" value="UniProtKB-KW"/>
</dbReference>
<comment type="subcellular location">
    <subcellularLocation>
        <location evidence="2">Cell membrane</location>
        <topology evidence="2">Single-pass membrane protein</topology>
    </subcellularLocation>
</comment>
<protein>
    <recommendedName>
        <fullName evidence="10">Flagellar protein FliL</fullName>
    </recommendedName>
</protein>
<organism evidence="11 12">
    <name type="scientific">Acetivibrio clariflavus (strain DSM 19732 / NBRC 101661 / EBR45)</name>
    <name type="common">Clostridium clariflavum</name>
    <dbReference type="NCBI Taxonomy" id="720554"/>
    <lineage>
        <taxon>Bacteria</taxon>
        <taxon>Bacillati</taxon>
        <taxon>Bacillota</taxon>
        <taxon>Clostridia</taxon>
        <taxon>Eubacteriales</taxon>
        <taxon>Oscillospiraceae</taxon>
        <taxon>Acetivibrio</taxon>
    </lineage>
</organism>
<proteinExistence type="inferred from homology"/>
<dbReference type="KEGG" id="ccl:Clocl_1955"/>
<evidence type="ECO:0000313" key="12">
    <source>
        <dbReference type="Proteomes" id="UP000005435"/>
    </source>
</evidence>
<dbReference type="RefSeq" id="WP_014255138.1">
    <property type="nucleotide sequence ID" value="NC_016627.1"/>
</dbReference>